<proteinExistence type="predicted"/>
<dbReference type="Proteomes" id="UP000007014">
    <property type="component" value="Chromosome 16"/>
</dbReference>
<keyword evidence="3" id="KW-1185">Reference proteome</keyword>
<gene>
    <name evidence="2" type="ORF">CYME_CMP089C</name>
</gene>
<sequence>MVREPTFVPCHLKSARTRFVHACALGVCERATTRHGAQLSIRKARVSGHSAPATHLRHRGGTRDLVARSFGEPPFEGDLDSERDWKAAANYDAPAPSAVSPCFPLLDWQVPSLRAAEERWLAEEVRLWLDREWEPLAAHREIGEKAAKAALDARMALEGSGRTAKFGEVLITVASELERGPNHQVGRDSWREAYVNPFDVANKVSDLYMVRYFVETELTAPAEDESDATDIDSSWTALPLSDTCRCTCLDYEDILAIQKRARDLGLSVGRIAYDKSRLGGQAQVRKNRTDTGASPTGSSVYERSYAADHVDKTIQSFDDVMYRERVLYEALRTKRLVQERGLYGDFALGCNEEYVKAAFPSDKVWGWDPDPHQQSDARPPSMPIESTPFDGIVGSIRDVHPFDRHVFFMGTLYGDIPSVVVNRVVSETARLANHTMLLHHDFDVEALLRGVDGTDAIVDQLNGLSVEVAFRALRPAPAAATSQGDSAAAEAHMAGTQSDAGTHAADADADAELRMQIQRDLDLLIETLYGEVAAQVALQEKDRSFRVRSAIVRYLAAFTWGTP</sequence>
<evidence type="ECO:0000256" key="1">
    <source>
        <dbReference type="SAM" id="MobiDB-lite"/>
    </source>
</evidence>
<dbReference type="OrthoDB" id="530342at2759"/>
<organism evidence="2 3">
    <name type="scientific">Cyanidioschyzon merolae (strain NIES-3377 / 10D)</name>
    <name type="common">Unicellular red alga</name>
    <dbReference type="NCBI Taxonomy" id="280699"/>
    <lineage>
        <taxon>Eukaryota</taxon>
        <taxon>Rhodophyta</taxon>
        <taxon>Bangiophyceae</taxon>
        <taxon>Cyanidiales</taxon>
        <taxon>Cyanidiaceae</taxon>
        <taxon>Cyanidioschyzon</taxon>
    </lineage>
</organism>
<dbReference type="EMBL" id="AP006498">
    <property type="protein sequence ID" value="BAM81740.1"/>
    <property type="molecule type" value="Genomic_DNA"/>
</dbReference>
<dbReference type="GeneID" id="16995967"/>
<reference evidence="2 3" key="2">
    <citation type="journal article" date="2007" name="BMC Biol.">
        <title>A 100%-complete sequence reveals unusually simple genomic features in the hot-spring red alga Cyanidioschyzon merolae.</title>
        <authorList>
            <person name="Nozaki H."/>
            <person name="Takano H."/>
            <person name="Misumi O."/>
            <person name="Terasawa K."/>
            <person name="Matsuzaki M."/>
            <person name="Maruyama S."/>
            <person name="Nishida K."/>
            <person name="Yagisawa F."/>
            <person name="Yoshida Y."/>
            <person name="Fujiwara T."/>
            <person name="Takio S."/>
            <person name="Tamura K."/>
            <person name="Chung S.J."/>
            <person name="Nakamura S."/>
            <person name="Kuroiwa H."/>
            <person name="Tanaka K."/>
            <person name="Sato N."/>
            <person name="Kuroiwa T."/>
        </authorList>
    </citation>
    <scope>NUCLEOTIDE SEQUENCE [LARGE SCALE GENOMIC DNA]</scope>
    <source>
        <strain evidence="2 3">10D</strain>
    </source>
</reference>
<protein>
    <submittedName>
        <fullName evidence="2">Uncharacterized protein</fullName>
    </submittedName>
</protein>
<feature type="region of interest" description="Disordered" evidence="1">
    <location>
        <begin position="481"/>
        <end position="506"/>
    </location>
</feature>
<name>M1V637_CYAM1</name>
<dbReference type="KEGG" id="cme:CYME_CMP089C"/>
<accession>M1V637</accession>
<feature type="compositionally biased region" description="Low complexity" evidence="1">
    <location>
        <begin position="481"/>
        <end position="491"/>
    </location>
</feature>
<reference evidence="2 3" key="1">
    <citation type="journal article" date="2004" name="Nature">
        <title>Genome sequence of the ultrasmall unicellular red alga Cyanidioschyzon merolae 10D.</title>
        <authorList>
            <person name="Matsuzaki M."/>
            <person name="Misumi O."/>
            <person name="Shin-i T."/>
            <person name="Maruyama S."/>
            <person name="Takahara M."/>
            <person name="Miyagishima S."/>
            <person name="Mori T."/>
            <person name="Nishida K."/>
            <person name="Yagisawa F."/>
            <person name="Nishida K."/>
            <person name="Yoshida Y."/>
            <person name="Nishimura Y."/>
            <person name="Nakao S."/>
            <person name="Kobayashi T."/>
            <person name="Momoyama Y."/>
            <person name="Higashiyama T."/>
            <person name="Minoda A."/>
            <person name="Sano M."/>
            <person name="Nomoto H."/>
            <person name="Oishi K."/>
            <person name="Hayashi H."/>
            <person name="Ohta F."/>
            <person name="Nishizaka S."/>
            <person name="Haga S."/>
            <person name="Miura S."/>
            <person name="Morishita T."/>
            <person name="Kabeya Y."/>
            <person name="Terasawa K."/>
            <person name="Suzuki Y."/>
            <person name="Ishii Y."/>
            <person name="Asakawa S."/>
            <person name="Takano H."/>
            <person name="Ohta N."/>
            <person name="Kuroiwa H."/>
            <person name="Tanaka K."/>
            <person name="Shimizu N."/>
            <person name="Sugano S."/>
            <person name="Sato N."/>
            <person name="Nozaki H."/>
            <person name="Ogasawara N."/>
            <person name="Kohara Y."/>
            <person name="Kuroiwa T."/>
        </authorList>
    </citation>
    <scope>NUCLEOTIDE SEQUENCE [LARGE SCALE GENOMIC DNA]</scope>
    <source>
        <strain evidence="2 3">10D</strain>
    </source>
</reference>
<evidence type="ECO:0000313" key="2">
    <source>
        <dbReference type="EMBL" id="BAM81740.1"/>
    </source>
</evidence>
<dbReference type="AlphaFoldDB" id="M1V637"/>
<dbReference type="HOGENOM" id="CLU_484296_0_0_1"/>
<dbReference type="RefSeq" id="XP_005537776.1">
    <property type="nucleotide sequence ID" value="XM_005537719.1"/>
</dbReference>
<dbReference type="Gramene" id="CMP089CT">
    <property type="protein sequence ID" value="CMP089CT"/>
    <property type="gene ID" value="CMP089C"/>
</dbReference>
<evidence type="ECO:0000313" key="3">
    <source>
        <dbReference type="Proteomes" id="UP000007014"/>
    </source>
</evidence>